<dbReference type="AlphaFoldDB" id="A0A819V662"/>
<accession>A0A819V662</accession>
<dbReference type="Proteomes" id="UP000663860">
    <property type="component" value="Unassembled WGS sequence"/>
</dbReference>
<gene>
    <name evidence="1" type="ORF">IZO911_LOCUS13122</name>
    <name evidence="2" type="ORF">KXQ929_LOCUS34693</name>
</gene>
<name>A0A819V662_9BILA</name>
<evidence type="ECO:0000313" key="3">
    <source>
        <dbReference type="Proteomes" id="UP000663868"/>
    </source>
</evidence>
<dbReference type="EMBL" id="CAJNOE010000104">
    <property type="protein sequence ID" value="CAF0917490.1"/>
    <property type="molecule type" value="Genomic_DNA"/>
</dbReference>
<dbReference type="Gene3D" id="3.30.40.10">
    <property type="entry name" value="Zinc/RING finger domain, C3HC4 (zinc finger)"/>
    <property type="match status" value="1"/>
</dbReference>
<protein>
    <recommendedName>
        <fullName evidence="4">RING-type domain-containing protein</fullName>
    </recommendedName>
</protein>
<evidence type="ECO:0000313" key="1">
    <source>
        <dbReference type="EMBL" id="CAF0917490.1"/>
    </source>
</evidence>
<dbReference type="InterPro" id="IPR013083">
    <property type="entry name" value="Znf_RING/FYVE/PHD"/>
</dbReference>
<sequence length="118" mass="13477">MRAQDQIQPPPPLDPQLQTICGFCLDNIQPNETVIQCTSCHEPYHYSELITWLTIRRNNRRSVDCPSCRADMKWVLHKQQSKMASENINNDDAVGISLVGWPDINNFQLELGIAIVDN</sequence>
<evidence type="ECO:0008006" key="4">
    <source>
        <dbReference type="Google" id="ProtNLM"/>
    </source>
</evidence>
<dbReference type="EMBL" id="CAJOBB010004802">
    <property type="protein sequence ID" value="CAF4103972.1"/>
    <property type="molecule type" value="Genomic_DNA"/>
</dbReference>
<organism evidence="2 3">
    <name type="scientific">Adineta steineri</name>
    <dbReference type="NCBI Taxonomy" id="433720"/>
    <lineage>
        <taxon>Eukaryota</taxon>
        <taxon>Metazoa</taxon>
        <taxon>Spiralia</taxon>
        <taxon>Gnathifera</taxon>
        <taxon>Rotifera</taxon>
        <taxon>Eurotatoria</taxon>
        <taxon>Bdelloidea</taxon>
        <taxon>Adinetida</taxon>
        <taxon>Adinetidae</taxon>
        <taxon>Adineta</taxon>
    </lineage>
</organism>
<dbReference type="SUPFAM" id="SSF57850">
    <property type="entry name" value="RING/U-box"/>
    <property type="match status" value="1"/>
</dbReference>
<reference evidence="2" key="1">
    <citation type="submission" date="2021-02" db="EMBL/GenBank/DDBJ databases">
        <authorList>
            <person name="Nowell W R."/>
        </authorList>
    </citation>
    <scope>NUCLEOTIDE SEQUENCE</scope>
</reference>
<dbReference type="Proteomes" id="UP000663868">
    <property type="component" value="Unassembled WGS sequence"/>
</dbReference>
<evidence type="ECO:0000313" key="2">
    <source>
        <dbReference type="EMBL" id="CAF4103972.1"/>
    </source>
</evidence>
<comment type="caution">
    <text evidence="2">The sequence shown here is derived from an EMBL/GenBank/DDBJ whole genome shotgun (WGS) entry which is preliminary data.</text>
</comment>
<proteinExistence type="predicted"/>